<dbReference type="InterPro" id="IPR050836">
    <property type="entry name" value="SDS22/Internalin_LRR"/>
</dbReference>
<dbReference type="SMART" id="SM00365">
    <property type="entry name" value="LRR_SD22"/>
    <property type="match status" value="4"/>
</dbReference>
<dbReference type="InterPro" id="IPR003591">
    <property type="entry name" value="Leu-rich_rpt_typical-subtyp"/>
</dbReference>
<evidence type="ECO:0000313" key="5">
    <source>
        <dbReference type="Proteomes" id="UP001301012"/>
    </source>
</evidence>
<proteinExistence type="predicted"/>
<dbReference type="PANTHER" id="PTHR46652:SF3">
    <property type="entry name" value="LEUCINE-RICH REPEAT-CONTAINING PROTEIN 9"/>
    <property type="match status" value="1"/>
</dbReference>
<dbReference type="SUPFAM" id="SSF52058">
    <property type="entry name" value="L domain-like"/>
    <property type="match status" value="1"/>
</dbReference>
<dbReference type="Gene3D" id="3.80.10.10">
    <property type="entry name" value="Ribonuclease Inhibitor"/>
    <property type="match status" value="1"/>
</dbReference>
<comment type="caution">
    <text evidence="4">The sequence shown here is derived from an EMBL/GenBank/DDBJ whole genome shotgun (WGS) entry which is preliminary data.</text>
</comment>
<evidence type="ECO:0000313" key="4">
    <source>
        <dbReference type="EMBL" id="MDK2563810.1"/>
    </source>
</evidence>
<accession>A0ABT7EA61</accession>
<keyword evidence="1" id="KW-0433">Leucine-rich repeat</keyword>
<evidence type="ECO:0000256" key="2">
    <source>
        <dbReference type="ARBA" id="ARBA00022737"/>
    </source>
</evidence>
<dbReference type="InterPro" id="IPR032675">
    <property type="entry name" value="LRR_dom_sf"/>
</dbReference>
<dbReference type="InterPro" id="IPR057708">
    <property type="entry name" value="DUF7948"/>
</dbReference>
<dbReference type="Pfam" id="PF25778">
    <property type="entry name" value="DUF7948"/>
    <property type="match status" value="1"/>
</dbReference>
<dbReference type="Proteomes" id="UP001301012">
    <property type="component" value="Unassembled WGS sequence"/>
</dbReference>
<sequence length="688" mass="76518">MKEKNHEALFFSSKLNLYSIQNIESKDTKSKGILKRVKDSLFNTKVSKENIISDSSYLNVYFNNCNLENLYTNESTQLIYHNLYENIDLVYSIKDTILEATFILKENANPMDISISFDGNCKITLDKNKNLEINDFNIIINRPVFKNTEIDFVLEDNTVTLKLQDPVLTDIKPLSDSGDNLESSDNIQIDSMDFNVLEADLELTEEIVAREPIERYFVGTRHLLIPVKKSKFSYPFSKSTSLICYANLPIIEDLYVSSNIVKYPSFVPGICPSKNVPAFISYKNTSLTPYISYSICLYSVKIDNNGAPISDINDLDIYALQSDSFLGDEFNLCNIVNDSTLKPVDFLVDLDIENELIVTPVDTVDDCYLYDITVNVSLYKAPPIVISPEYTGTQEALNIALGRPIDSTEPFSPGELQSITVLDFANNSTIDMSIFKYTPNLIELYMPTCGITNEDTYFLQTLTSLEILDLSGNSISDLTFIKPLINLKSLNISGNNISDLSPLSVLINLTTLNASSSQSSTFKSLLSTLTNKIINVEPIASLVNLVELNLSGNDIVDITPLVNLLKLESLDISSNKISNISSLNVLTLLTYFNAQSQVVDLPPLLPVVDNDFILDLAFLQDIDSSTPCIGHVSNNGYCSSADSCDCVSLVWENILVDTNASFDFSHEIIGSDISNFSGRVNVLLQITP</sequence>
<dbReference type="Pfam" id="PF13516">
    <property type="entry name" value="LRR_6"/>
    <property type="match status" value="2"/>
</dbReference>
<name>A0ABT7EA61_9FIRM</name>
<dbReference type="RefSeq" id="WP_284132751.1">
    <property type="nucleotide sequence ID" value="NZ_JASKYM010000004.1"/>
</dbReference>
<gene>
    <name evidence="4" type="ORF">QOZ84_09635</name>
</gene>
<dbReference type="InterPro" id="IPR025875">
    <property type="entry name" value="Leu-rich_rpt_4"/>
</dbReference>
<reference evidence="4 5" key="1">
    <citation type="submission" date="2023-05" db="EMBL/GenBank/DDBJ databases">
        <title>Rombocin, a short stable natural nisin variant, displays selective antimicrobial activity against Listeria monocytogenes and employs dual mode of action to kill target bacterial strains.</title>
        <authorList>
            <person name="Wambui J."/>
            <person name="Stephan R."/>
            <person name="Kuipers O.P."/>
        </authorList>
    </citation>
    <scope>NUCLEOTIDE SEQUENCE [LARGE SCALE GENOMIC DNA]</scope>
    <source>
        <strain evidence="4 5">RC002</strain>
    </source>
</reference>
<protein>
    <recommendedName>
        <fullName evidence="3">DUF7948 domain-containing protein</fullName>
    </recommendedName>
</protein>
<dbReference type="SMART" id="SM00369">
    <property type="entry name" value="LRR_TYP"/>
    <property type="match status" value="4"/>
</dbReference>
<dbReference type="InterPro" id="IPR001611">
    <property type="entry name" value="Leu-rich_rpt"/>
</dbReference>
<evidence type="ECO:0000256" key="1">
    <source>
        <dbReference type="ARBA" id="ARBA00022614"/>
    </source>
</evidence>
<evidence type="ECO:0000259" key="3">
    <source>
        <dbReference type="Pfam" id="PF25778"/>
    </source>
</evidence>
<keyword evidence="2" id="KW-0677">Repeat</keyword>
<dbReference type="PANTHER" id="PTHR46652">
    <property type="entry name" value="LEUCINE-RICH REPEAT AND IQ DOMAIN-CONTAINING PROTEIN 1-RELATED"/>
    <property type="match status" value="1"/>
</dbReference>
<dbReference type="Pfam" id="PF12799">
    <property type="entry name" value="LRR_4"/>
    <property type="match status" value="1"/>
</dbReference>
<dbReference type="EMBL" id="JASKYM010000004">
    <property type="protein sequence ID" value="MDK2563810.1"/>
    <property type="molecule type" value="Genomic_DNA"/>
</dbReference>
<feature type="domain" description="DUF7948" evidence="3">
    <location>
        <begin position="57"/>
        <end position="134"/>
    </location>
</feature>
<keyword evidence="5" id="KW-1185">Reference proteome</keyword>
<organism evidence="4 5">
    <name type="scientific">Romboutsia sedimentorum</name>
    <dbReference type="NCBI Taxonomy" id="1368474"/>
    <lineage>
        <taxon>Bacteria</taxon>
        <taxon>Bacillati</taxon>
        <taxon>Bacillota</taxon>
        <taxon>Clostridia</taxon>
        <taxon>Peptostreptococcales</taxon>
        <taxon>Peptostreptococcaceae</taxon>
        <taxon>Romboutsia</taxon>
    </lineage>
</organism>
<dbReference type="PROSITE" id="PS51450">
    <property type="entry name" value="LRR"/>
    <property type="match status" value="4"/>
</dbReference>